<organism evidence="1 2">
    <name type="scientific">Geobacter argillaceus</name>
    <dbReference type="NCBI Taxonomy" id="345631"/>
    <lineage>
        <taxon>Bacteria</taxon>
        <taxon>Pseudomonadati</taxon>
        <taxon>Thermodesulfobacteriota</taxon>
        <taxon>Desulfuromonadia</taxon>
        <taxon>Geobacterales</taxon>
        <taxon>Geobacteraceae</taxon>
        <taxon>Geobacter</taxon>
    </lineage>
</organism>
<dbReference type="OrthoDB" id="5398488at2"/>
<evidence type="ECO:0000313" key="1">
    <source>
        <dbReference type="EMBL" id="TWJ32539.1"/>
    </source>
</evidence>
<evidence type="ECO:0000313" key="2">
    <source>
        <dbReference type="Proteomes" id="UP000319449"/>
    </source>
</evidence>
<proteinExistence type="predicted"/>
<comment type="caution">
    <text evidence="1">The sequence shown here is derived from an EMBL/GenBank/DDBJ whole genome shotgun (WGS) entry which is preliminary data.</text>
</comment>
<dbReference type="EMBL" id="VLLN01000004">
    <property type="protein sequence ID" value="TWJ32539.1"/>
    <property type="molecule type" value="Genomic_DNA"/>
</dbReference>
<dbReference type="Proteomes" id="UP000319449">
    <property type="component" value="Unassembled WGS sequence"/>
</dbReference>
<gene>
    <name evidence="1" type="ORF">JN12_00981</name>
</gene>
<accession>A0A562WQE2</accession>
<keyword evidence="2" id="KW-1185">Reference proteome</keyword>
<dbReference type="RefSeq" id="WP_145019049.1">
    <property type="nucleotide sequence ID" value="NZ_VLLN01000004.1"/>
</dbReference>
<name>A0A562WQE2_9BACT</name>
<dbReference type="AlphaFoldDB" id="A0A562WQE2"/>
<sequence length="84" mass="9715">MEELRLVHQTEVEMNGDRYTVKVFCRADGRHVAKTRFEDDDIINDGDTLEEALAKHESLLPLAISSRRMMKEFRGVVNHREGNS</sequence>
<protein>
    <submittedName>
        <fullName evidence="1">Uncharacterized protein</fullName>
    </submittedName>
</protein>
<reference evidence="1 2" key="1">
    <citation type="submission" date="2019-07" db="EMBL/GenBank/DDBJ databases">
        <title>Genomic Encyclopedia of Archaeal and Bacterial Type Strains, Phase II (KMG-II): from individual species to whole genera.</title>
        <authorList>
            <person name="Goeker M."/>
        </authorList>
    </citation>
    <scope>NUCLEOTIDE SEQUENCE [LARGE SCALE GENOMIC DNA]</scope>
    <source>
        <strain evidence="1 2">ATCC BAA-1139</strain>
    </source>
</reference>